<dbReference type="EMBL" id="RAQM01000009">
    <property type="protein sequence ID" value="RKF03590.1"/>
    <property type="molecule type" value="Genomic_DNA"/>
</dbReference>
<gene>
    <name evidence="1" type="ORF">C8N26_1980</name>
</gene>
<keyword evidence="2" id="KW-1185">Reference proteome</keyword>
<name>A0A420E0I7_9FLAO</name>
<proteinExistence type="predicted"/>
<protein>
    <submittedName>
        <fullName evidence="1">Uncharacterized protein</fullName>
    </submittedName>
</protein>
<accession>A0A420E0I7</accession>
<sequence>MTIEELGILLKDMIPKDEYIYDTYEDETYIYAFTKLEKLRGIDFDDRYGKVGGPGPIRVNKKNKEFKRVSNRDVPSHYYDKNRVERTIDSIAKGIVKRQYVNFNDTYNFCKIKFKEKDDSKFNFGKVLEDLKRETTDIISLQFKDEEVRDKLISFLEVINVDCELTDDGWLFITRVPKQS</sequence>
<evidence type="ECO:0000313" key="2">
    <source>
        <dbReference type="Proteomes" id="UP000285780"/>
    </source>
</evidence>
<comment type="caution">
    <text evidence="1">The sequence shown here is derived from an EMBL/GenBank/DDBJ whole genome shotgun (WGS) entry which is preliminary data.</text>
</comment>
<dbReference type="AlphaFoldDB" id="A0A420E0I7"/>
<evidence type="ECO:0000313" key="1">
    <source>
        <dbReference type="EMBL" id="RKF03590.1"/>
    </source>
</evidence>
<organism evidence="1 2">
    <name type="scientific">Tenacibaculum lutimaris</name>
    <dbReference type="NCBI Taxonomy" id="285258"/>
    <lineage>
        <taxon>Bacteria</taxon>
        <taxon>Pseudomonadati</taxon>
        <taxon>Bacteroidota</taxon>
        <taxon>Flavobacteriia</taxon>
        <taxon>Flavobacteriales</taxon>
        <taxon>Flavobacteriaceae</taxon>
        <taxon>Tenacibaculum</taxon>
    </lineage>
</organism>
<dbReference type="Proteomes" id="UP000285780">
    <property type="component" value="Unassembled WGS sequence"/>
</dbReference>
<reference evidence="1 2" key="1">
    <citation type="submission" date="2018-09" db="EMBL/GenBank/DDBJ databases">
        <title>Genomic Encyclopedia of Archaeal and Bacterial Type Strains, Phase II (KMG-II): from individual species to whole genera.</title>
        <authorList>
            <person name="Goeker M."/>
        </authorList>
    </citation>
    <scope>NUCLEOTIDE SEQUENCE [LARGE SCALE GENOMIC DNA]</scope>
    <source>
        <strain evidence="1 2">DSM 16505</strain>
    </source>
</reference>
<dbReference type="RefSeq" id="WP_120187115.1">
    <property type="nucleotide sequence ID" value="NZ_RAQM01000009.1"/>
</dbReference>